<feature type="domain" description="DUF11" evidence="3">
    <location>
        <begin position="1793"/>
        <end position="1906"/>
    </location>
</feature>
<evidence type="ECO:0000313" key="5">
    <source>
        <dbReference type="EMBL" id="RAU82856.1"/>
    </source>
</evidence>
<keyword evidence="2" id="KW-0732">Signal</keyword>
<dbReference type="PANTHER" id="PTHR34819">
    <property type="entry name" value="LARGE CYSTEINE-RICH PERIPLASMIC PROTEIN OMCB"/>
    <property type="match status" value="1"/>
</dbReference>
<evidence type="ECO:0000259" key="4">
    <source>
        <dbReference type="Pfam" id="PF18962"/>
    </source>
</evidence>
<feature type="domain" description="DUF11" evidence="3">
    <location>
        <begin position="816"/>
        <end position="929"/>
    </location>
</feature>
<feature type="domain" description="DUF11" evidence="3">
    <location>
        <begin position="938"/>
        <end position="1052"/>
    </location>
</feature>
<dbReference type="PANTHER" id="PTHR34819:SF3">
    <property type="entry name" value="CELL SURFACE PROTEIN"/>
    <property type="match status" value="1"/>
</dbReference>
<feature type="compositionally biased region" description="Gly residues" evidence="1">
    <location>
        <begin position="273"/>
        <end position="287"/>
    </location>
</feature>
<dbReference type="Proteomes" id="UP000251692">
    <property type="component" value="Unassembled WGS sequence"/>
</dbReference>
<feature type="region of interest" description="Disordered" evidence="1">
    <location>
        <begin position="272"/>
        <end position="309"/>
    </location>
</feature>
<dbReference type="Gene3D" id="2.60.40.1170">
    <property type="entry name" value="Mu homology domain, subdomain B"/>
    <property type="match status" value="5"/>
</dbReference>
<dbReference type="RefSeq" id="WP_112305005.1">
    <property type="nucleotide sequence ID" value="NZ_QMDV01000002.1"/>
</dbReference>
<feature type="domain" description="DUF11" evidence="3">
    <location>
        <begin position="1546"/>
        <end position="1660"/>
    </location>
</feature>
<evidence type="ECO:0000259" key="3">
    <source>
        <dbReference type="Pfam" id="PF01345"/>
    </source>
</evidence>
<dbReference type="InterPro" id="IPR013783">
    <property type="entry name" value="Ig-like_fold"/>
</dbReference>
<dbReference type="OrthoDB" id="1443240at2"/>
<comment type="caution">
    <text evidence="5">The sequence shown here is derived from an EMBL/GenBank/DDBJ whole genome shotgun (WGS) entry which is preliminary data.</text>
</comment>
<dbReference type="InterPro" id="IPR001434">
    <property type="entry name" value="OmcB-like_DUF11"/>
</dbReference>
<feature type="domain" description="DUF11" evidence="3">
    <location>
        <begin position="1423"/>
        <end position="1538"/>
    </location>
</feature>
<evidence type="ECO:0000313" key="6">
    <source>
        <dbReference type="Proteomes" id="UP000251692"/>
    </source>
</evidence>
<feature type="domain" description="DUF11" evidence="3">
    <location>
        <begin position="1684"/>
        <end position="1784"/>
    </location>
</feature>
<dbReference type="InterPro" id="IPR047589">
    <property type="entry name" value="DUF11_rpt"/>
</dbReference>
<feature type="domain" description="Secretion system C-terminal sorting" evidence="4">
    <location>
        <begin position="2536"/>
        <end position="2610"/>
    </location>
</feature>
<dbReference type="Pfam" id="PF18962">
    <property type="entry name" value="Por_Secre_tail"/>
    <property type="match status" value="1"/>
</dbReference>
<accession>A0A364RFC3</accession>
<feature type="compositionally biased region" description="Gly residues" evidence="1">
    <location>
        <begin position="297"/>
        <end position="309"/>
    </location>
</feature>
<reference evidence="5 6" key="2">
    <citation type="submission" date="2018-07" db="EMBL/GenBank/DDBJ databases">
        <title>Pontibacter sp. 2b14 genomic sequence and assembly.</title>
        <authorList>
            <person name="Du Z.-J."/>
        </authorList>
    </citation>
    <scope>NUCLEOTIDE SEQUENCE [LARGE SCALE GENOMIC DNA]</scope>
    <source>
        <strain evidence="5 6">2b14</strain>
    </source>
</reference>
<gene>
    <name evidence="5" type="ORF">DP923_06275</name>
</gene>
<feature type="chain" id="PRO_5016645173" evidence="2">
    <location>
        <begin position="25"/>
        <end position="2614"/>
    </location>
</feature>
<name>A0A364RFC3_9BACT</name>
<dbReference type="InterPro" id="IPR051172">
    <property type="entry name" value="Chlamydia_OmcB"/>
</dbReference>
<dbReference type="Pfam" id="PF01345">
    <property type="entry name" value="DUF11"/>
    <property type="match status" value="10"/>
</dbReference>
<dbReference type="NCBIfam" id="TIGR01451">
    <property type="entry name" value="B_ant_repeat"/>
    <property type="match status" value="8"/>
</dbReference>
<protein>
    <submittedName>
        <fullName evidence="5">Uncharacterized protein</fullName>
    </submittedName>
</protein>
<evidence type="ECO:0000256" key="1">
    <source>
        <dbReference type="SAM" id="MobiDB-lite"/>
    </source>
</evidence>
<evidence type="ECO:0000256" key="2">
    <source>
        <dbReference type="SAM" id="SignalP"/>
    </source>
</evidence>
<organism evidence="5 6">
    <name type="scientific">Pontibacter arcticus</name>
    <dbReference type="NCBI Taxonomy" id="2080288"/>
    <lineage>
        <taxon>Bacteria</taxon>
        <taxon>Pseudomonadati</taxon>
        <taxon>Bacteroidota</taxon>
        <taxon>Cytophagia</taxon>
        <taxon>Cytophagales</taxon>
        <taxon>Hymenobacteraceae</taxon>
        <taxon>Pontibacter</taxon>
    </lineage>
</organism>
<feature type="domain" description="DUF11" evidence="3">
    <location>
        <begin position="695"/>
        <end position="809"/>
    </location>
</feature>
<feature type="domain" description="DUF11" evidence="3">
    <location>
        <begin position="1059"/>
        <end position="1171"/>
    </location>
</feature>
<feature type="domain" description="DUF11" evidence="3">
    <location>
        <begin position="1302"/>
        <end position="1416"/>
    </location>
</feature>
<feature type="signal peptide" evidence="2">
    <location>
        <begin position="1"/>
        <end position="24"/>
    </location>
</feature>
<sequence>MSKLLRTILAFSIAYFSFQLTALAQICASPGKEGPATSNATMLNTYYAGSGAVSVGATSISLVQSPSAGSTVPIGIGDLVLIIQMQGADINTSNNTSYGAGTTSANGNLDNAAFTAGQYEYAIAASNVPVTGGTLALTGGTINSYANANFGTTGQRRFQVVRIPQYASLTLSASVIALDWNGATGGIVALDVAGRLNFNGFTINATGAGFRGGAGRTLTGTTATGYAYTDFRTPSTIAINAQKGEGTAGTPTFVFNGTASINTGVEGYLAGSSGRGAPGNAGGGGTDGRPSANDQNSGGGGGANGGAGGTGGNAWESSYAVGGRGGAVFGKVSTGRLILGGGGGAGTTNNGSGTPANGLASSGAAGGGIVMVRTGTITGTGSILANGDNANTTVTNDGSGGGGAGGSILVTVKSGDLSTITLNARGGNGGSNTGGGTPHGPGGGGGGGVIYANAATGARNVSAGVNGTTSTGAFGAVAGTTGIVNITVSPAIANSASGADCLPLINVIKKAASPLAYRLAGGTTATYTIEATNTGGAAMGMRIGDKLPTGFAFKSTISIGAEGPVSAYYDNGGNITASNTRVTVLNPTTLAPAAGTTTPEWGTFYIPSGVTVRITFEVDIAAGVATNTIQNNTAYAYYLDPTRISATRLITMDTQYAPSNYTYESGAAATTDVAGSNYNGATGTTDDVTIKLPVDVGITNTVAAGPYFAGKPVTYTIIARNNSSDPATGVTITDLLPAGLIFNSASATTGTYTSGSGIWNIGTIPANSSVTLTLTATPTAAGSITTTATKSAQTEPDEVTTNNTASNTITVAAAADIAVTNTVVAGPYYNGVNTAFTVTARNNGANNATGLTIKDLLPAGLQFVSATPSVGTFNSTTGIWTIGNLANSLSATLNLVVKPITTGILQTIASVEQVNEFDNNSANNTATQSITVNAAAELEITNKLVAGGQFRGQETTYEVIVKNNGPDNATGVIVTDKLPADLTFIAATAPAGTTYDSATGVWTIGNLANGASTKLTLVARPVTTNAHTTTASITSSGQYDPVSANNTASNTIYPSPSADIQVTNSIAAGPHYNGVNTTLTIQAKNNGPSNATGLSLNGQLPAGFTYVSHTLSTGVMSADGTWTIGNLAANATATVTIVVKPNTTGSISMTASKATLNENDPNLTNDQATVMINALPAADIAVTNTISAGPYQVNSDVTYTVTAFNRGPNAATGVVITDKLPAGLTFKSASPTSGTYNNLTGEWTIGDLAVGASSTLTLVATPITTNTLTTRAYVSAAGVHDAIVSNNSASNSIKPGAQPVADINILNTAAAGPYYNKVQTTFTVTAENIGPDAASDVVVSYTLPAGLTLVNAVPEVGSYADGSWNIGSIAAGTTTTLTLVVEPTVIGNLTTTATKTGQSVNEIDNVPANDKDSETITVLENADVQVKLQVTQGPHYVGDYPVFKAIVTNNGPNTANNLVIFDGRPGAFDISTLIVSPSSGTYDRLSGNWTIPSLASGASAEITLTGKLIRSGAITLSVSKTSQTEHDAVGGNNAEFATIIVSPSADMSVTNVASKKTVLNGEEFTFTVTAANAGPSPETGVQITDLLPANVTLVKAVASGGSYNAATGIWSIDNIGVNGSETLVLTVKPTQTGTITSTASKTAANEYDKNSSNNSATETVTVTASADVAATFSVSEGPYYRGVTEITFTGTVKNNGPNAATNVVYFDNRASDGTRNFDIENVVTSHGTYDSNTGYWTIGTIPVGTIATITIKATPLTAGNIPIAVSKTSQGEIDPVTANNTASVFVNVEKAADIALSSTQAAAPYFINQQTTYTVTATNNGIDDATSVAVTHQLPTGLKLISATPATGTYDAASGIWTIGNLAKASSTTITFVINPIATGTQVASATKSSAMEFDERSDNNTVNTTFVVSVDQKAVYEVAPARNIDTYVNGQSLATVTDADGVITSAILSTGVLPAGVALIGVTGQLTVTNRNLLVPGTYPLSITTTDAKGGKSTNNIELIINNDTEAYYTIAPALNFYDYLNMKVMATATDAGGAITSATLISGTLPGGTQLNADGSIVVTDRLLIRPGEYPVSIRTVDANGGISEQSITLLITQDRDGDGVPDFEDIDNNNDGIPDYISQRGVNPFELSNGTYKYIDPAFVHPYYGTFKDTNKDGINDWFDLDLDGIINSLDSDMDGDGIANTIEANNGLVPEHFNLNTSKMLGTVGTNGMPNFAETAANSGQSIFQMNDNDGDGHPDFIDLDSDNDGITDNIEAQTTEGYSAPSGLDVNRDGMDDRYDGQLSGTPIIPINTDALYEISDLIPDYLDLDSDNDKVGDYYEAFMPNTNGSTLDDLLARASAFETRAGKPNKYSNADVNGYKDADGTPDWLEIGINQLRPNFLNATTGYFYDTDRDGVVDLFDTDNFGTVLNPALKDGVANFRTREMITPLPVELIRFTAVAQQDNVVLNWSTASEVNNAYFILERSQDGINFTKLGQVAGAGNSNKLQNYTFLDQQPLPGTSYYRLKQVDTNATFKYSKLVSVTRNNEVQLVQFYPNPAVANVAASFTAHEDEKAMVLVQDMKGRTVKSVHVNILKGVNKIDINLTDMASGVYIISIKSAKMEITHKIVKTTL</sequence>
<dbReference type="InterPro" id="IPR026444">
    <property type="entry name" value="Secre_tail"/>
</dbReference>
<keyword evidence="6" id="KW-1185">Reference proteome</keyword>
<proteinExistence type="predicted"/>
<feature type="domain" description="DUF11" evidence="3">
    <location>
        <begin position="1179"/>
        <end position="1292"/>
    </location>
</feature>
<dbReference type="NCBIfam" id="TIGR04183">
    <property type="entry name" value="Por_Secre_tail"/>
    <property type="match status" value="1"/>
</dbReference>
<dbReference type="EMBL" id="QMDV01000002">
    <property type="protein sequence ID" value="RAU82856.1"/>
    <property type="molecule type" value="Genomic_DNA"/>
</dbReference>
<reference evidence="5 6" key="1">
    <citation type="submission" date="2018-06" db="EMBL/GenBank/DDBJ databases">
        <authorList>
            <person name="Liu Z.-W."/>
        </authorList>
    </citation>
    <scope>NUCLEOTIDE SEQUENCE [LARGE SCALE GENOMIC DNA]</scope>
    <source>
        <strain evidence="5 6">2b14</strain>
    </source>
</reference>
<dbReference type="Gene3D" id="2.60.40.10">
    <property type="entry name" value="Immunoglobulins"/>
    <property type="match status" value="2"/>
</dbReference>